<comment type="function">
    <text evidence="2">Catalyzes the reduction of dTDP-6-deoxy-L-lyxo-4-hexulose to yield dTDP-L-rhamnose.</text>
</comment>
<accession>A0ABW4JIK6</accession>
<keyword evidence="2" id="KW-0560">Oxidoreductase</keyword>
<dbReference type="PANTHER" id="PTHR10491:SF4">
    <property type="entry name" value="METHIONINE ADENOSYLTRANSFERASE 2 SUBUNIT BETA"/>
    <property type="match status" value="1"/>
</dbReference>
<gene>
    <name evidence="4" type="ORF">ACFSB2_15500</name>
</gene>
<dbReference type="Proteomes" id="UP001597079">
    <property type="component" value="Unassembled WGS sequence"/>
</dbReference>
<proteinExistence type="inferred from homology"/>
<dbReference type="RefSeq" id="WP_377944002.1">
    <property type="nucleotide sequence ID" value="NZ_JBHUCX010000044.1"/>
</dbReference>
<evidence type="ECO:0000259" key="3">
    <source>
        <dbReference type="Pfam" id="PF04321"/>
    </source>
</evidence>
<keyword evidence="5" id="KW-1185">Reference proteome</keyword>
<dbReference type="EC" id="1.1.1.133" evidence="2"/>
<keyword evidence="2" id="KW-0521">NADP</keyword>
<comment type="pathway">
    <text evidence="2">Carbohydrate biosynthesis; dTDP-L-rhamnose biosynthesis.</text>
</comment>
<sequence length="287" mass="32223">MKVLVLGGEGMAGHVIVDYVCETREHVDLVYTVRGQPRDSRARTLNGIDKTAVYDCLRACQPDVIINAVGMLNDHAAQQLTDAIYVNSLLPHWLADYGDMHGARVIHISTDCVFSGNEGHYSETAVKDGTSAYAKTKSLGEFVRQNHLVIRTSIVGPELKRNGIGLFHWLMRQTGTIQGFRRVFWNGVTTLTLARIIEQELQSDLSGLVHLTGTSAVSKYDLLCVMASVFEKDDVAIQPTDEVFSDKTLVNTRADFAPVVQDYPAMFQDLRQWMRQHQARYQALYRF</sequence>
<dbReference type="CDD" id="cd05254">
    <property type="entry name" value="dTDP_HR_like_SDR_e"/>
    <property type="match status" value="1"/>
</dbReference>
<name>A0ABW4JIK6_9BACL</name>
<evidence type="ECO:0000313" key="4">
    <source>
        <dbReference type="EMBL" id="MFD1676109.1"/>
    </source>
</evidence>
<dbReference type="EMBL" id="JBHUCX010000044">
    <property type="protein sequence ID" value="MFD1676109.1"/>
    <property type="molecule type" value="Genomic_DNA"/>
</dbReference>
<dbReference type="Pfam" id="PF04321">
    <property type="entry name" value="RmlD_sub_bind"/>
    <property type="match status" value="1"/>
</dbReference>
<dbReference type="InterPro" id="IPR005913">
    <property type="entry name" value="dTDP_dehydrorham_reduct"/>
</dbReference>
<evidence type="ECO:0000313" key="5">
    <source>
        <dbReference type="Proteomes" id="UP001597079"/>
    </source>
</evidence>
<comment type="similarity">
    <text evidence="1 2">Belongs to the dTDP-4-dehydrorhamnose reductase family.</text>
</comment>
<protein>
    <recommendedName>
        <fullName evidence="2">dTDP-4-dehydrorhamnose reductase</fullName>
        <ecNumber evidence="2">1.1.1.133</ecNumber>
    </recommendedName>
</protein>
<feature type="domain" description="RmlD-like substrate binding" evidence="3">
    <location>
        <begin position="1"/>
        <end position="241"/>
    </location>
</feature>
<dbReference type="PANTHER" id="PTHR10491">
    <property type="entry name" value="DTDP-4-DEHYDRORHAMNOSE REDUCTASE"/>
    <property type="match status" value="1"/>
</dbReference>
<dbReference type="InterPro" id="IPR036291">
    <property type="entry name" value="NAD(P)-bd_dom_sf"/>
</dbReference>
<dbReference type="Gene3D" id="3.40.50.720">
    <property type="entry name" value="NAD(P)-binding Rossmann-like Domain"/>
    <property type="match status" value="1"/>
</dbReference>
<reference evidence="5" key="1">
    <citation type="journal article" date="2019" name="Int. J. Syst. Evol. Microbiol.">
        <title>The Global Catalogue of Microorganisms (GCM) 10K type strain sequencing project: providing services to taxonomists for standard genome sequencing and annotation.</title>
        <authorList>
            <consortium name="The Broad Institute Genomics Platform"/>
            <consortium name="The Broad Institute Genome Sequencing Center for Infectious Disease"/>
            <person name="Wu L."/>
            <person name="Ma J."/>
        </authorList>
    </citation>
    <scope>NUCLEOTIDE SEQUENCE [LARGE SCALE GENOMIC DNA]</scope>
    <source>
        <strain evidence="5">CGMCC 1.12286</strain>
    </source>
</reference>
<evidence type="ECO:0000256" key="1">
    <source>
        <dbReference type="ARBA" id="ARBA00010944"/>
    </source>
</evidence>
<dbReference type="InterPro" id="IPR029903">
    <property type="entry name" value="RmlD-like-bd"/>
</dbReference>
<comment type="caution">
    <text evidence="4">The sequence shown here is derived from an EMBL/GenBank/DDBJ whole genome shotgun (WGS) entry which is preliminary data.</text>
</comment>
<dbReference type="SUPFAM" id="SSF51735">
    <property type="entry name" value="NAD(P)-binding Rossmann-fold domains"/>
    <property type="match status" value="1"/>
</dbReference>
<evidence type="ECO:0000256" key="2">
    <source>
        <dbReference type="RuleBase" id="RU364082"/>
    </source>
</evidence>
<organism evidence="4 5">
    <name type="scientific">Alicyclobacillus fodiniaquatilis</name>
    <dbReference type="NCBI Taxonomy" id="1661150"/>
    <lineage>
        <taxon>Bacteria</taxon>
        <taxon>Bacillati</taxon>
        <taxon>Bacillota</taxon>
        <taxon>Bacilli</taxon>
        <taxon>Bacillales</taxon>
        <taxon>Alicyclobacillaceae</taxon>
        <taxon>Alicyclobacillus</taxon>
    </lineage>
</organism>